<dbReference type="Pfam" id="PF00805">
    <property type="entry name" value="Pentapeptide"/>
    <property type="match status" value="1"/>
</dbReference>
<dbReference type="Gene3D" id="2.160.20.80">
    <property type="entry name" value="E3 ubiquitin-protein ligase SopA"/>
    <property type="match status" value="1"/>
</dbReference>
<keyword evidence="2" id="KW-1185">Reference proteome</keyword>
<dbReference type="InterPro" id="IPR016933">
    <property type="entry name" value="UCP029688_pentapep"/>
</dbReference>
<proteinExistence type="predicted"/>
<sequence length="113" mass="12779">MTTPTISDDPLYQLLRREKISEFNSKKNSLDNSKLVSGDYRGLDLRKMECEGLDFGDAYFRGADLRGVDFRNTNLEGASFCEAKISGCYFPKQLSAAEITMSVERGTRVRYSD</sequence>
<reference evidence="1 2" key="1">
    <citation type="submission" date="2022-12" db="EMBL/GenBank/DDBJ databases">
        <title>Dasania phycosphaerae sp. nov., isolated from particulate material of the south coast of Korea.</title>
        <authorList>
            <person name="Jiang Y."/>
        </authorList>
    </citation>
    <scope>NUCLEOTIDE SEQUENCE [LARGE SCALE GENOMIC DNA]</scope>
    <source>
        <strain evidence="1 2">GY-19</strain>
    </source>
</reference>
<dbReference type="Proteomes" id="UP001069090">
    <property type="component" value="Unassembled WGS sequence"/>
</dbReference>
<dbReference type="EMBL" id="JAPTGG010000003">
    <property type="protein sequence ID" value="MCZ0864705.1"/>
    <property type="molecule type" value="Genomic_DNA"/>
</dbReference>
<evidence type="ECO:0000313" key="2">
    <source>
        <dbReference type="Proteomes" id="UP001069090"/>
    </source>
</evidence>
<comment type="caution">
    <text evidence="1">The sequence shown here is derived from an EMBL/GenBank/DDBJ whole genome shotgun (WGS) entry which is preliminary data.</text>
</comment>
<dbReference type="PIRSF" id="PIRSF029688">
    <property type="entry name" value="UCP29688_pentapep"/>
    <property type="match status" value="1"/>
</dbReference>
<dbReference type="AlphaFoldDB" id="A0A9J6RK20"/>
<dbReference type="RefSeq" id="WP_258330855.1">
    <property type="nucleotide sequence ID" value="NZ_JAPTGG010000003.1"/>
</dbReference>
<name>A0A9J6RK20_9GAMM</name>
<organism evidence="1 2">
    <name type="scientific">Dasania phycosphaerae</name>
    <dbReference type="NCBI Taxonomy" id="2950436"/>
    <lineage>
        <taxon>Bacteria</taxon>
        <taxon>Pseudomonadati</taxon>
        <taxon>Pseudomonadota</taxon>
        <taxon>Gammaproteobacteria</taxon>
        <taxon>Cellvibrionales</taxon>
        <taxon>Spongiibacteraceae</taxon>
        <taxon>Dasania</taxon>
    </lineage>
</organism>
<accession>A0A9J6RK20</accession>
<protein>
    <submittedName>
        <fullName evidence="1">Pentapeptide repeat-containing protein</fullName>
    </submittedName>
</protein>
<evidence type="ECO:0000313" key="1">
    <source>
        <dbReference type="EMBL" id="MCZ0864705.1"/>
    </source>
</evidence>
<dbReference type="InterPro" id="IPR001646">
    <property type="entry name" value="5peptide_repeat"/>
</dbReference>
<dbReference type="SUPFAM" id="SSF141571">
    <property type="entry name" value="Pentapeptide repeat-like"/>
    <property type="match status" value="1"/>
</dbReference>
<gene>
    <name evidence="1" type="ORF">O0V09_05805</name>
</gene>